<dbReference type="SUPFAM" id="SSF57997">
    <property type="entry name" value="Tropomyosin"/>
    <property type="match status" value="1"/>
</dbReference>
<feature type="coiled-coil region" evidence="2">
    <location>
        <begin position="1587"/>
        <end position="1617"/>
    </location>
</feature>
<feature type="coiled-coil region" evidence="2">
    <location>
        <begin position="801"/>
        <end position="866"/>
    </location>
</feature>
<feature type="coiled-coil region" evidence="2">
    <location>
        <begin position="115"/>
        <end position="167"/>
    </location>
</feature>
<feature type="coiled-coil region" evidence="2">
    <location>
        <begin position="618"/>
        <end position="776"/>
    </location>
</feature>
<dbReference type="Proteomes" id="UP000242715">
    <property type="component" value="Unassembled WGS sequence"/>
</dbReference>
<dbReference type="OrthoDB" id="10255522at2759"/>
<organism evidence="4 5">
    <name type="scientific">Trifolium subterraneum</name>
    <name type="common">Subterranean clover</name>
    <dbReference type="NCBI Taxonomy" id="3900"/>
    <lineage>
        <taxon>Eukaryota</taxon>
        <taxon>Viridiplantae</taxon>
        <taxon>Streptophyta</taxon>
        <taxon>Embryophyta</taxon>
        <taxon>Tracheophyta</taxon>
        <taxon>Spermatophyta</taxon>
        <taxon>Magnoliopsida</taxon>
        <taxon>eudicotyledons</taxon>
        <taxon>Gunneridae</taxon>
        <taxon>Pentapetalae</taxon>
        <taxon>rosids</taxon>
        <taxon>fabids</taxon>
        <taxon>Fabales</taxon>
        <taxon>Fabaceae</taxon>
        <taxon>Papilionoideae</taxon>
        <taxon>50 kb inversion clade</taxon>
        <taxon>NPAAA clade</taxon>
        <taxon>Hologalegina</taxon>
        <taxon>IRL clade</taxon>
        <taxon>Trifolieae</taxon>
        <taxon>Trifolium</taxon>
    </lineage>
</organism>
<feature type="coiled-coil region" evidence="2">
    <location>
        <begin position="1466"/>
        <end position="1517"/>
    </location>
</feature>
<evidence type="ECO:0000313" key="5">
    <source>
        <dbReference type="Proteomes" id="UP000242715"/>
    </source>
</evidence>
<dbReference type="EMBL" id="DF973162">
    <property type="protein sequence ID" value="GAU16676.1"/>
    <property type="molecule type" value="Genomic_DNA"/>
</dbReference>
<feature type="coiled-coil region" evidence="2">
    <location>
        <begin position="944"/>
        <end position="1167"/>
    </location>
</feature>
<feature type="compositionally biased region" description="Polar residues" evidence="3">
    <location>
        <begin position="13"/>
        <end position="34"/>
    </location>
</feature>
<evidence type="ECO:0000256" key="3">
    <source>
        <dbReference type="SAM" id="MobiDB-lite"/>
    </source>
</evidence>
<gene>
    <name evidence="4" type="ORF">TSUD_326260</name>
</gene>
<evidence type="ECO:0000256" key="2">
    <source>
        <dbReference type="SAM" id="Coils"/>
    </source>
</evidence>
<feature type="coiled-coil region" evidence="2">
    <location>
        <begin position="356"/>
        <end position="386"/>
    </location>
</feature>
<feature type="compositionally biased region" description="Basic and acidic residues" evidence="3">
    <location>
        <begin position="36"/>
        <end position="60"/>
    </location>
</feature>
<protein>
    <submittedName>
        <fullName evidence="4">Uncharacterized protein</fullName>
    </submittedName>
</protein>
<evidence type="ECO:0000256" key="1">
    <source>
        <dbReference type="ARBA" id="ARBA00023054"/>
    </source>
</evidence>
<dbReference type="PANTHER" id="PTHR32083:SF48">
    <property type="entry name" value="TRANS-GOLGI NETWORK-LOCALIZED SYP41-INTERACTING PROTEIN 1"/>
    <property type="match status" value="1"/>
</dbReference>
<accession>A0A2Z6LI38</accession>
<dbReference type="Gene3D" id="1.10.287.510">
    <property type="entry name" value="Helix hairpin bin"/>
    <property type="match status" value="1"/>
</dbReference>
<keyword evidence="1 2" id="KW-0175">Coiled coil</keyword>
<feature type="region of interest" description="Disordered" evidence="3">
    <location>
        <begin position="1"/>
        <end position="62"/>
    </location>
</feature>
<dbReference type="GO" id="GO:0005856">
    <property type="term" value="C:cytoskeleton"/>
    <property type="evidence" value="ECO:0007669"/>
    <property type="project" value="TreeGrafter"/>
</dbReference>
<sequence length="1841" mass="208279">MSENNHVEEQISDSDPQSNGVTESNIDTDQNQVNHVDVKDEVLGETEDGKSVEDTARDDMFVDCPDELITFDGKQKEEEAVAAENEDEKEGESQILNQQQSQFVDLVDNGVVGEAEQLRLKLENAVAEKESVVVEYQDRVFARDREIENLNAKVSQLMLSNESLQDSTEVQLEEDSDIDIVIDKMISSLATVINQEQVLDNSRSGKIVYIEESTRVLIEKYNQILSEVYQLGQSCSEVGLDIREQEYGNILADARGGLLELKRKEDELVEKLSRLEGENQKLVEELDKERVVIDTLNTELGNVKGELEHEKVKSANTKEKLSMAVTKGKALVQQRDSLKASLADKSSELEKCLIELQEKSAALETAELIKEELAQSENMVASLKTSLQQNNSIFEQVEEILSHAELDQPEMLDFPERLRWLVDDRNIHKGAFLELYKLKESLSLLDLPESISSSDLESQMNWLIDSFTKAHNDIYVLQEEVSTIKEASVNYIDRLSISLLVESQEKDYLQSELTDLRFEYGEFVGKNHQNSLEKDQIVKMLVDFSGLNMEDEGIDQFSFNTSMIIDLCFQKIKGQNGNLSKASHIDPELFERIQSLLYVRDQGLKLYEDILEEDMLIRSDVSNELKVLSDEVIALKDERSSLLKDLERSEEKTGMLRDKLSMAVKKGKGLVQDRDNLKGLINEKNSEIERLKVDLQKQESAVSEYKDEIDRLSSDLESISKLEADINEKNSEIDQLKLEAVINEKNSEIEQLKVDLQKQESTVSEYKGEISRLSSDLENIPKLEAVINEKNSEIEHLMVYLQKQESAVSEYKDEINRLYTDLESIPKLEAVINERNSEIEQLKVDLQKQESVVSEYKDEINRLSNDLESIPKLEADLLEIKSKKNQFEQFLLESNNMLQRVMECIDGIVLPVDPVFGEPIDKVKWLAGYVSECQDAKVHVEKQLQVVKEEASIFEAKLAEAQETVNSHGQRLSTSEDSVSQLAEEKAKLEHEKEKVVEELHKVKEKFAEACSTSKSLEDALSQAEKDISVLSEEKEQAQVSRVATETELERVRDEAVKQTRELEEASRTIKDLEVELSQVESKVNLLTEKYNAEQDVKTELESELKKLQDEAENNASKLVGSSATIKSLEDALLKAQDDISTLEDANKIAKQEISSLSLKLNSYMDELSGKNGNLENKSLELSGFLNDLRVLMKEDTLFLRIKQCFESKCETLKNVDLIVNKVRNHVAVAAKGSEGHLEMEEDPPVRKSISDGLENFEVELDNGEFNVIDIDTIISSFGKIVKGFQLRNKHIADRFDEFSDSIDDFISPLHGKLLETESNIVAIVEHMEVMREKANSMTKLNEEKDSTIAALENDINLLLSACTDSTSELQNEVHQNLGQLGSTFEVEKLNHEADEQVEHHKHSKYADASRKLINASEKVQTLIKQFKFKSEQVDATVRDLQTKLNETTVAFELATEERDLNKDRVLLLESDIQSLQSACSDLKDKVDGYHVLEEELKKKEEEISSMHSALLAKEEESSILSASQLSDIFNKIDMIKIPIVESEEDDIEPHTSDPVKKLFYIIDSVSRLHHQINSLSHDKKEMQSILETKALESKDLKEEVEQLNRHSEDSKMVKNELYELTSVLEKIIDLLGTNEFIVDRKTKDFREVLPPLEKRIIAILSESENSKSKAQELGIKLVGSQKVIDELTTKVKLLEDSIQDKISQPEIVQERSIYQAPSLPAGSEITEVEEGPLGKKTLSPVPSAAHVRNMRKGSTDHLALDISVESDPLINSADTNDDKGHVFKSLNTSGFVPKQGKLIADRIDGIWVSGSGVLMSRPRARLGLIGYLLIMHIWLLGTVL</sequence>
<proteinExistence type="predicted"/>
<keyword evidence="5" id="KW-1185">Reference proteome</keyword>
<reference evidence="5" key="1">
    <citation type="journal article" date="2017" name="Front. Plant Sci.">
        <title>Climate Clever Clovers: New Paradigm to Reduce the Environmental Footprint of Ruminants by Breeding Low Methanogenic Forages Utilizing Haplotype Variation.</title>
        <authorList>
            <person name="Kaur P."/>
            <person name="Appels R."/>
            <person name="Bayer P.E."/>
            <person name="Keeble-Gagnere G."/>
            <person name="Wang J."/>
            <person name="Hirakawa H."/>
            <person name="Shirasawa K."/>
            <person name="Vercoe P."/>
            <person name="Stefanova K."/>
            <person name="Durmic Z."/>
            <person name="Nichols P."/>
            <person name="Revell C."/>
            <person name="Isobe S.N."/>
            <person name="Edwards D."/>
            <person name="Erskine W."/>
        </authorList>
    </citation>
    <scope>NUCLEOTIDE SEQUENCE [LARGE SCALE GENOMIC DNA]</scope>
    <source>
        <strain evidence="5">cv. Daliak</strain>
    </source>
</reference>
<name>A0A2Z6LI38_TRISU</name>
<dbReference type="PANTHER" id="PTHR32083">
    <property type="entry name" value="CILIA AND FLAGELLA-ASSOCIATED PROTEIN 58-RELATED"/>
    <property type="match status" value="1"/>
</dbReference>
<evidence type="ECO:0000313" key="4">
    <source>
        <dbReference type="EMBL" id="GAU16676.1"/>
    </source>
</evidence>
<feature type="coiled-coil region" evidence="2">
    <location>
        <begin position="258"/>
        <end position="299"/>
    </location>
</feature>